<dbReference type="PROSITE" id="PS51257">
    <property type="entry name" value="PROKAR_LIPOPROTEIN"/>
    <property type="match status" value="1"/>
</dbReference>
<keyword evidence="2" id="KW-1185">Reference proteome</keyword>
<keyword evidence="1" id="KW-0969">Cilium</keyword>
<keyword evidence="1" id="KW-0966">Cell projection</keyword>
<dbReference type="NCBIfam" id="NF038110">
    <property type="entry name" value="Lys_methyl_FliB"/>
    <property type="match status" value="1"/>
</dbReference>
<dbReference type="Pfam" id="PF03692">
    <property type="entry name" value="CxxCxxCC"/>
    <property type="match status" value="1"/>
</dbReference>
<protein>
    <submittedName>
        <fullName evidence="1">Flagellar protein FliB</fullName>
    </submittedName>
</protein>
<dbReference type="InterPro" id="IPR005358">
    <property type="entry name" value="Puta_zinc/iron-chelating_dom"/>
</dbReference>
<accession>A0ABM6BPW9</accession>
<keyword evidence="1" id="KW-0282">Flagellum</keyword>
<proteinExistence type="predicted"/>
<evidence type="ECO:0000313" key="1">
    <source>
        <dbReference type="EMBL" id="ANI31661.1"/>
    </source>
</evidence>
<dbReference type="RefSeq" id="WP_064517677.1">
    <property type="nucleotide sequence ID" value="NZ_CP010029.1"/>
</dbReference>
<name>A0ABM6BPW9_YERET</name>
<evidence type="ECO:0000313" key="2">
    <source>
        <dbReference type="Proteomes" id="UP000266744"/>
    </source>
</evidence>
<organism evidence="1 2">
    <name type="scientific">Yersinia entomophaga</name>
    <dbReference type="NCBI Taxonomy" id="935293"/>
    <lineage>
        <taxon>Bacteria</taxon>
        <taxon>Pseudomonadati</taxon>
        <taxon>Pseudomonadota</taxon>
        <taxon>Gammaproteobacteria</taxon>
        <taxon>Enterobacterales</taxon>
        <taxon>Yersiniaceae</taxon>
        <taxon>Yersinia</taxon>
    </lineage>
</organism>
<gene>
    <name evidence="1" type="ORF">PL78_17785</name>
</gene>
<reference evidence="1 2" key="1">
    <citation type="journal article" date="2016" name="Toxins">
        <title>The Draft Genome Sequence of the Yersinia entomophaga Entomopathogenic Type Strain MH96T.</title>
        <authorList>
            <person name="Hurst M.R."/>
            <person name="Beattie A."/>
            <person name="Altermann E."/>
            <person name="Moraga R.M."/>
            <person name="Harper L.A."/>
            <person name="Calder J."/>
            <person name="Laugraud A."/>
        </authorList>
    </citation>
    <scope>NUCLEOTIDE SEQUENCE [LARGE SCALE GENOMIC DNA]</scope>
    <source>
        <strain evidence="1 2">MH96</strain>
    </source>
</reference>
<dbReference type="Proteomes" id="UP000266744">
    <property type="component" value="Chromosome"/>
</dbReference>
<dbReference type="EMBL" id="CP010029">
    <property type="protein sequence ID" value="ANI31661.1"/>
    <property type="molecule type" value="Genomic_DNA"/>
</dbReference>
<sequence length="401" mass="46351">MKELQVIQPDYVANFSCVGSACRDHCCKRWSITLDKETYRKYAKSQNADIRRIAVTNIIVSKKSQANWASIKLNEEQNCPYLDEERLCNVHKRLGGRALSVTCATYPRMEHIYKKQKLNTLTISCPEAARQVLLNPNALNMQATTITQTGNFKASDLNMENQLVNLFCANLIMPEQSRIEENIYAITSFLLYYQKLSGDVESKLPAMEAAFGDLVNKLQNGDIAGYLSNIPFNQGLQWQLLMRLQKFTTDAPHARGRETLFAYLGHLINHLVIDFDNEQLEERMKQLGNIWNEQAMPFLKQRPYLLRNYFLYRLHHDQFAMKGDQPLLKSLYLLVVDYFFIKSLISAHLIKIGDLTEEHVIDIFYSYHTFRQHSAKATADFIHEIDQVKVNDDLSLLQLLV</sequence>